<dbReference type="PANTHER" id="PTHR47683:SF2">
    <property type="entry name" value="RNA-BINDING S4 DOMAIN-CONTAINING PROTEIN"/>
    <property type="match status" value="1"/>
</dbReference>
<dbReference type="InterPro" id="IPR000748">
    <property type="entry name" value="PsdUridine_synth_RsuA/RluB/E/F"/>
</dbReference>
<keyword evidence="7" id="KW-1185">Reference proteome</keyword>
<sequence>MSKILLFNKPFRVLTQFTDQEDRSTLADFIKVPGVYAAGRLDYDSEGLLILTDDGRLQHQLANPAFKMPKTYFAQVEGEISDEAVETLRRGVNLKDGPTRPAQAQKVSEPDWLWPRNPPVRYRKEQPTSWLQLTITEGRNRQVRRMTAEVGFPTLRLIRWSIGNWTLDQLEPGHWREETVHLPKATSPKGPKTGQRQRPQRNTRRPRR</sequence>
<dbReference type="EC" id="5.4.99.-" evidence="3"/>
<accession>A0ABY1S326</accession>
<dbReference type="PANTHER" id="PTHR47683">
    <property type="entry name" value="PSEUDOURIDINE SYNTHASE FAMILY PROTEIN-RELATED"/>
    <property type="match status" value="1"/>
</dbReference>
<comment type="caution">
    <text evidence="6">The sequence shown here is derived from an EMBL/GenBank/DDBJ whole genome shotgun (WGS) entry which is preliminary data.</text>
</comment>
<dbReference type="Proteomes" id="UP001159257">
    <property type="component" value="Unassembled WGS sequence"/>
</dbReference>
<evidence type="ECO:0000256" key="3">
    <source>
        <dbReference type="RuleBase" id="RU003887"/>
    </source>
</evidence>
<dbReference type="Pfam" id="PF00849">
    <property type="entry name" value="PseudoU_synth_2"/>
    <property type="match status" value="1"/>
</dbReference>
<dbReference type="InterPro" id="IPR020103">
    <property type="entry name" value="PsdUridine_synth_cat_dom_sf"/>
</dbReference>
<gene>
    <name evidence="6" type="ORF">SAMN04487964_11365</name>
</gene>
<evidence type="ECO:0000256" key="4">
    <source>
        <dbReference type="SAM" id="MobiDB-lite"/>
    </source>
</evidence>
<proteinExistence type="inferred from homology"/>
<organism evidence="6 7">
    <name type="scientific">Marinobacterium sediminicola</name>
    <dbReference type="NCBI Taxonomy" id="518898"/>
    <lineage>
        <taxon>Bacteria</taxon>
        <taxon>Pseudomonadati</taxon>
        <taxon>Pseudomonadota</taxon>
        <taxon>Gammaproteobacteria</taxon>
        <taxon>Oceanospirillales</taxon>
        <taxon>Oceanospirillaceae</taxon>
        <taxon>Marinobacterium</taxon>
    </lineage>
</organism>
<dbReference type="InterPro" id="IPR042092">
    <property type="entry name" value="PsdUridine_s_RsuA/RluB/E/F_cat"/>
</dbReference>
<feature type="compositionally biased region" description="Basic residues" evidence="4">
    <location>
        <begin position="198"/>
        <end position="208"/>
    </location>
</feature>
<evidence type="ECO:0000313" key="7">
    <source>
        <dbReference type="Proteomes" id="UP001159257"/>
    </source>
</evidence>
<dbReference type="EMBL" id="FXWV01000013">
    <property type="protein sequence ID" value="SMR77258.1"/>
    <property type="molecule type" value="Genomic_DNA"/>
</dbReference>
<protein>
    <recommendedName>
        <fullName evidence="3">Pseudouridine synthase</fullName>
        <ecNumber evidence="3">5.4.99.-</ecNumber>
    </recommendedName>
</protein>
<dbReference type="InterPro" id="IPR020094">
    <property type="entry name" value="TruA/RsuA/RluB/E/F_N"/>
</dbReference>
<name>A0ABY1S326_9GAMM</name>
<dbReference type="NCBIfam" id="TIGR00093">
    <property type="entry name" value="pseudouridine synthase"/>
    <property type="match status" value="1"/>
</dbReference>
<dbReference type="InterPro" id="IPR006145">
    <property type="entry name" value="PsdUridine_synth_RsuA/RluA"/>
</dbReference>
<keyword evidence="2 3" id="KW-0413">Isomerase</keyword>
<dbReference type="PROSITE" id="PS01149">
    <property type="entry name" value="PSI_RSU"/>
    <property type="match status" value="1"/>
</dbReference>
<evidence type="ECO:0000256" key="2">
    <source>
        <dbReference type="ARBA" id="ARBA00023235"/>
    </source>
</evidence>
<feature type="domain" description="Pseudouridine synthase RsuA/RluA-like" evidence="5">
    <location>
        <begin position="4"/>
        <end position="148"/>
    </location>
</feature>
<dbReference type="Gene3D" id="3.30.70.1560">
    <property type="entry name" value="Alpha-L RNA-binding motif"/>
    <property type="match status" value="1"/>
</dbReference>
<evidence type="ECO:0000256" key="1">
    <source>
        <dbReference type="ARBA" id="ARBA00008348"/>
    </source>
</evidence>
<dbReference type="InterPro" id="IPR050343">
    <property type="entry name" value="RsuA_PseudoU_synthase"/>
</dbReference>
<reference evidence="6 7" key="1">
    <citation type="submission" date="2017-05" db="EMBL/GenBank/DDBJ databases">
        <authorList>
            <person name="Varghese N."/>
            <person name="Submissions S."/>
        </authorList>
    </citation>
    <scope>NUCLEOTIDE SEQUENCE [LARGE SCALE GENOMIC DNA]</scope>
    <source>
        <strain evidence="6 7">CGMCC 1.7287</strain>
    </source>
</reference>
<dbReference type="InterPro" id="IPR018496">
    <property type="entry name" value="PsdUridine_synth_RsuA/RluB_CS"/>
</dbReference>
<dbReference type="SUPFAM" id="SSF55120">
    <property type="entry name" value="Pseudouridine synthase"/>
    <property type="match status" value="1"/>
</dbReference>
<comment type="similarity">
    <text evidence="1 3">Belongs to the pseudouridine synthase RsuA family.</text>
</comment>
<evidence type="ECO:0000259" key="5">
    <source>
        <dbReference type="Pfam" id="PF00849"/>
    </source>
</evidence>
<dbReference type="Gene3D" id="3.30.70.580">
    <property type="entry name" value="Pseudouridine synthase I, catalytic domain, N-terminal subdomain"/>
    <property type="match status" value="1"/>
</dbReference>
<evidence type="ECO:0000313" key="6">
    <source>
        <dbReference type="EMBL" id="SMR77258.1"/>
    </source>
</evidence>
<feature type="region of interest" description="Disordered" evidence="4">
    <location>
        <begin position="182"/>
        <end position="208"/>
    </location>
</feature>
<dbReference type="RefSeq" id="WP_239042276.1">
    <property type="nucleotide sequence ID" value="NZ_BAAAEY010000012.1"/>
</dbReference>